<proteinExistence type="predicted"/>
<dbReference type="InterPro" id="IPR050767">
    <property type="entry name" value="Sel1_AlgK"/>
</dbReference>
<keyword evidence="3" id="KW-1185">Reference proteome</keyword>
<evidence type="ECO:0000313" key="3">
    <source>
        <dbReference type="Proteomes" id="UP001218788"/>
    </source>
</evidence>
<feature type="signal peptide" evidence="1">
    <location>
        <begin position="1"/>
        <end position="19"/>
    </location>
</feature>
<comment type="caution">
    <text evidence="2">The sequence shown here is derived from an EMBL/GenBank/DDBJ whole genome shotgun (WGS) entry which is preliminary data.</text>
</comment>
<dbReference type="PANTHER" id="PTHR11102">
    <property type="entry name" value="SEL-1-LIKE PROTEIN"/>
    <property type="match status" value="1"/>
</dbReference>
<dbReference type="RefSeq" id="WP_273638473.1">
    <property type="nucleotide sequence ID" value="NZ_JAQQXP010000001.1"/>
</dbReference>
<dbReference type="Gene3D" id="1.25.40.10">
    <property type="entry name" value="Tetratricopeptide repeat domain"/>
    <property type="match status" value="1"/>
</dbReference>
<dbReference type="InterPro" id="IPR011990">
    <property type="entry name" value="TPR-like_helical_dom_sf"/>
</dbReference>
<dbReference type="EMBL" id="JAQQXP010000001">
    <property type="protein sequence ID" value="MDC8829901.1"/>
    <property type="molecule type" value="Genomic_DNA"/>
</dbReference>
<dbReference type="InterPro" id="IPR006597">
    <property type="entry name" value="Sel1-like"/>
</dbReference>
<gene>
    <name evidence="2" type="ORF">OIK42_03890</name>
</gene>
<dbReference type="SMART" id="SM00671">
    <property type="entry name" value="SEL1"/>
    <property type="match status" value="3"/>
</dbReference>
<reference evidence="2 3" key="1">
    <citation type="submission" date="2022-10" db="EMBL/GenBank/DDBJ databases">
        <title>Alteromonas sp. chi3 Genome sequencing.</title>
        <authorList>
            <person name="Park S."/>
        </authorList>
    </citation>
    <scope>NUCLEOTIDE SEQUENCE [LARGE SCALE GENOMIC DNA]</scope>
    <source>
        <strain evidence="3">chi3</strain>
    </source>
</reference>
<name>A0ABT5L072_9ALTE</name>
<dbReference type="Proteomes" id="UP001218788">
    <property type="component" value="Unassembled WGS sequence"/>
</dbReference>
<feature type="chain" id="PRO_5046154808" evidence="1">
    <location>
        <begin position="20"/>
        <end position="238"/>
    </location>
</feature>
<evidence type="ECO:0000256" key="1">
    <source>
        <dbReference type="SAM" id="SignalP"/>
    </source>
</evidence>
<evidence type="ECO:0000313" key="2">
    <source>
        <dbReference type="EMBL" id="MDC8829901.1"/>
    </source>
</evidence>
<dbReference type="PANTHER" id="PTHR11102:SF160">
    <property type="entry name" value="ERAD-ASSOCIATED E3 UBIQUITIN-PROTEIN LIGASE COMPONENT HRD3"/>
    <property type="match status" value="1"/>
</dbReference>
<sequence>MLLRCLFYALLFACFSVFANPNDLFERLAEKARMGNAEAKYHLAMMHNNGIGTEKSAQRAFALFTEAAREGSALAHYKVGCYLNGQFGQLDGMTLDANKALEHKLVAAQAGYSLAQNDVAGLYYQRGDIDSAIKWIQRAAEQGMPRALASLIGVYMKPGSELENRSLAYTNILKLQKIMPGIAQLEAQLEKLAAGLTAAEIAQIEDEVAGWQPQPTALTQKAQLGISRARQVAESDAG</sequence>
<dbReference type="Pfam" id="PF08238">
    <property type="entry name" value="Sel1"/>
    <property type="match status" value="3"/>
</dbReference>
<protein>
    <submittedName>
        <fullName evidence="2">Tetratricopeptide repeat protein</fullName>
    </submittedName>
</protein>
<dbReference type="SUPFAM" id="SSF81901">
    <property type="entry name" value="HCP-like"/>
    <property type="match status" value="1"/>
</dbReference>
<accession>A0ABT5L072</accession>
<organism evidence="2 3">
    <name type="scientific">Alteromonas gilva</name>
    <dbReference type="NCBI Taxonomy" id="2987522"/>
    <lineage>
        <taxon>Bacteria</taxon>
        <taxon>Pseudomonadati</taxon>
        <taxon>Pseudomonadota</taxon>
        <taxon>Gammaproteobacteria</taxon>
        <taxon>Alteromonadales</taxon>
        <taxon>Alteromonadaceae</taxon>
        <taxon>Alteromonas/Salinimonas group</taxon>
        <taxon>Alteromonas</taxon>
    </lineage>
</organism>
<keyword evidence="1" id="KW-0732">Signal</keyword>